<dbReference type="Proteomes" id="UP000077154">
    <property type="component" value="Unassembled WGS sequence"/>
</dbReference>
<dbReference type="Gene3D" id="1.25.40.20">
    <property type="entry name" value="Ankyrin repeat-containing domain"/>
    <property type="match status" value="1"/>
</dbReference>
<dbReference type="GeneID" id="36288746"/>
<dbReference type="RefSeq" id="XP_024323093.1">
    <property type="nucleotide sequence ID" value="XM_024469297.1"/>
</dbReference>
<protein>
    <submittedName>
        <fullName evidence="1">Uncharacterized protein</fullName>
    </submittedName>
</protein>
<accession>A0A177A6Q2</accession>
<dbReference type="Pfam" id="PF12796">
    <property type="entry name" value="Ank_2"/>
    <property type="match status" value="1"/>
</dbReference>
<dbReference type="AlphaFoldDB" id="A0A177A6Q2"/>
<name>A0A177A6Q2_9PEZI</name>
<evidence type="ECO:0000313" key="1">
    <source>
        <dbReference type="EMBL" id="OAF57807.1"/>
    </source>
</evidence>
<proteinExistence type="predicted"/>
<reference evidence="1" key="1">
    <citation type="submission" date="2016-03" db="EMBL/GenBank/DDBJ databases">
        <title>Updated assembly of Pseudogymnoascus destructans, the fungus causing white-nose syndrome of bats.</title>
        <authorList>
            <person name="Palmer J.M."/>
            <person name="Drees K.P."/>
            <person name="Foster J.T."/>
            <person name="Lindner D.L."/>
        </authorList>
    </citation>
    <scope>NUCLEOTIDE SEQUENCE [LARGE SCALE GENOMIC DNA]</scope>
    <source>
        <strain evidence="1">20631-21</strain>
    </source>
</reference>
<dbReference type="OrthoDB" id="341259at2759"/>
<dbReference type="SUPFAM" id="SSF48403">
    <property type="entry name" value="Ankyrin repeat"/>
    <property type="match status" value="1"/>
</dbReference>
<dbReference type="InterPro" id="IPR002110">
    <property type="entry name" value="Ankyrin_rpt"/>
</dbReference>
<dbReference type="VEuPathDB" id="FungiDB:GMDG_05957"/>
<sequence>MDDDNDTALSSPIYARSVVENTILVKMYAELASAGADMDFPNNDGRTPIMKTVRANKPEMFRALWLNGAGVDLIDLHGQSVLHLAGMYSNLEIIVELQMVEICINPNLKDDQGQTAVDYFCERTNTPRRSEGRLTEQEILDFEALIEKTASYDEWIGSKQV</sequence>
<organism evidence="1">
    <name type="scientific">Pseudogymnoascus destructans</name>
    <dbReference type="NCBI Taxonomy" id="655981"/>
    <lineage>
        <taxon>Eukaryota</taxon>
        <taxon>Fungi</taxon>
        <taxon>Dikarya</taxon>
        <taxon>Ascomycota</taxon>
        <taxon>Pezizomycotina</taxon>
        <taxon>Leotiomycetes</taxon>
        <taxon>Thelebolales</taxon>
        <taxon>Thelebolaceae</taxon>
        <taxon>Pseudogymnoascus</taxon>
    </lineage>
</organism>
<dbReference type="InterPro" id="IPR036770">
    <property type="entry name" value="Ankyrin_rpt-contain_sf"/>
</dbReference>
<gene>
    <name evidence="1" type="ORF">VC83_05681</name>
</gene>
<dbReference type="EMBL" id="KV441399">
    <property type="protein sequence ID" value="OAF57807.1"/>
    <property type="molecule type" value="Genomic_DNA"/>
</dbReference>